<reference evidence="1" key="1">
    <citation type="submission" date="2022-08" db="EMBL/GenBank/DDBJ databases">
        <title>Genome Sequence of Pycnoporus sanguineus.</title>
        <authorList>
            <person name="Buettner E."/>
        </authorList>
    </citation>
    <scope>NUCLEOTIDE SEQUENCE</scope>
    <source>
        <strain evidence="1">CG-C14</strain>
    </source>
</reference>
<sequence length="461" mass="50988">MATSIASPPRAASFLNSSPSSSARRSFTVSTFNVSARPDHAITDRSSGGSHQPQAPYSSQPSIVFASPNALVVWAASYGINEAGEVAPEYTAEEIPQRQERVNEMLAELLYLIDIHGVLRKPSWDGVRVLLLTMPLTEGEAVFACRAVTLAQIIPPEVQSPIERLAMYDTTMSQVYALCSLGTSVDSGQGEYIDALIRARIFWYAYVIDGVTSGLRGGRISLSDDDLSAFEATLPGLGNDTSTASASYAFAFRFATIPIRIASLCRDVHAALTGPKARQRDELDENKLQEAWDTLEHCWGELDSLRQLGTCGIVQPEDVERFIDGWQIFLFESHNVIREALKQRLVTLPVQETTFVAESGRSRKSDTIVRLHTKANTKCHAVVRNVVAILRRNLGTPFFQYDAALVRDGCFFAGFLLAGENGTREDVEICLRALSEMRWAFSKNDERERTVRLVWDGRVSK</sequence>
<evidence type="ECO:0000313" key="1">
    <source>
        <dbReference type="EMBL" id="KAJ2968291.1"/>
    </source>
</evidence>
<organism evidence="1 2">
    <name type="scientific">Trametes sanguinea</name>
    <dbReference type="NCBI Taxonomy" id="158606"/>
    <lineage>
        <taxon>Eukaryota</taxon>
        <taxon>Fungi</taxon>
        <taxon>Dikarya</taxon>
        <taxon>Basidiomycota</taxon>
        <taxon>Agaricomycotina</taxon>
        <taxon>Agaricomycetes</taxon>
        <taxon>Polyporales</taxon>
        <taxon>Polyporaceae</taxon>
        <taxon>Trametes</taxon>
    </lineage>
</organism>
<accession>A0ACC1MPU8</accession>
<dbReference type="Proteomes" id="UP001144978">
    <property type="component" value="Unassembled WGS sequence"/>
</dbReference>
<keyword evidence="2" id="KW-1185">Reference proteome</keyword>
<dbReference type="EMBL" id="JANSHE010006064">
    <property type="protein sequence ID" value="KAJ2968291.1"/>
    <property type="molecule type" value="Genomic_DNA"/>
</dbReference>
<evidence type="ECO:0000313" key="2">
    <source>
        <dbReference type="Proteomes" id="UP001144978"/>
    </source>
</evidence>
<comment type="caution">
    <text evidence="1">The sequence shown here is derived from an EMBL/GenBank/DDBJ whole genome shotgun (WGS) entry which is preliminary data.</text>
</comment>
<protein>
    <submittedName>
        <fullName evidence="1">Uncharacterized protein</fullName>
    </submittedName>
</protein>
<proteinExistence type="predicted"/>
<gene>
    <name evidence="1" type="ORF">NUW54_g13260</name>
</gene>
<name>A0ACC1MPU8_9APHY</name>